<feature type="compositionally biased region" description="Low complexity" evidence="1">
    <location>
        <begin position="97"/>
        <end position="142"/>
    </location>
</feature>
<comment type="caution">
    <text evidence="2">The sequence shown here is derived from an EMBL/GenBank/DDBJ whole genome shotgun (WGS) entry which is preliminary data.</text>
</comment>
<feature type="compositionally biased region" description="Basic and acidic residues" evidence="1">
    <location>
        <begin position="186"/>
        <end position="196"/>
    </location>
</feature>
<feature type="compositionally biased region" description="Polar residues" evidence="1">
    <location>
        <begin position="199"/>
        <end position="211"/>
    </location>
</feature>
<evidence type="ECO:0000313" key="3">
    <source>
        <dbReference type="Proteomes" id="UP000749646"/>
    </source>
</evidence>
<gene>
    <name evidence="2" type="ORF">BGZ65_009702</name>
</gene>
<feature type="compositionally biased region" description="Basic and acidic residues" evidence="1">
    <location>
        <begin position="70"/>
        <end position="95"/>
    </location>
</feature>
<feature type="non-terminal residue" evidence="2">
    <location>
        <position position="211"/>
    </location>
</feature>
<proteinExistence type="predicted"/>
<organism evidence="2 3">
    <name type="scientific">Modicella reniformis</name>
    <dbReference type="NCBI Taxonomy" id="1440133"/>
    <lineage>
        <taxon>Eukaryota</taxon>
        <taxon>Fungi</taxon>
        <taxon>Fungi incertae sedis</taxon>
        <taxon>Mucoromycota</taxon>
        <taxon>Mortierellomycotina</taxon>
        <taxon>Mortierellomycetes</taxon>
        <taxon>Mortierellales</taxon>
        <taxon>Mortierellaceae</taxon>
        <taxon>Modicella</taxon>
    </lineage>
</organism>
<evidence type="ECO:0000256" key="1">
    <source>
        <dbReference type="SAM" id="MobiDB-lite"/>
    </source>
</evidence>
<protein>
    <submittedName>
        <fullName evidence="2">Uncharacterized protein</fullName>
    </submittedName>
</protein>
<accession>A0A9P6M826</accession>
<dbReference type="EMBL" id="JAAAHW010004638">
    <property type="protein sequence ID" value="KAF9972637.1"/>
    <property type="molecule type" value="Genomic_DNA"/>
</dbReference>
<dbReference type="Proteomes" id="UP000749646">
    <property type="component" value="Unassembled WGS sequence"/>
</dbReference>
<feature type="compositionally biased region" description="Acidic residues" evidence="1">
    <location>
        <begin position="1"/>
        <end position="11"/>
    </location>
</feature>
<keyword evidence="3" id="KW-1185">Reference proteome</keyword>
<sequence length="211" mass="23989">MDMNMDVDEAADYERLKKNSSQYRDNRNDSINKGGGIEYQRHSAQGQEPEGYMPKNRSRKHDQYDEDDHDGGRADGERESMIAMDIKKRGGRSDDTSINNNNEGSSNNGISSEPDFLSSSSTSIISPPSSYSSSNSSSSSSSMDALAKTLSPARVDIHRKRIQRMLQQNSLLWWELVRYTRNLERNEKEKEQEQELQRSSANRLATITKTR</sequence>
<name>A0A9P6M826_9FUNG</name>
<feature type="region of interest" description="Disordered" evidence="1">
    <location>
        <begin position="1"/>
        <end position="145"/>
    </location>
</feature>
<dbReference type="OrthoDB" id="10617585at2759"/>
<evidence type="ECO:0000313" key="2">
    <source>
        <dbReference type="EMBL" id="KAF9972637.1"/>
    </source>
</evidence>
<dbReference type="AlphaFoldDB" id="A0A9P6M826"/>
<feature type="region of interest" description="Disordered" evidence="1">
    <location>
        <begin position="186"/>
        <end position="211"/>
    </location>
</feature>
<reference evidence="2" key="1">
    <citation type="journal article" date="2020" name="Fungal Divers.">
        <title>Resolving the Mortierellaceae phylogeny through synthesis of multi-gene phylogenetics and phylogenomics.</title>
        <authorList>
            <person name="Vandepol N."/>
            <person name="Liber J."/>
            <person name="Desiro A."/>
            <person name="Na H."/>
            <person name="Kennedy M."/>
            <person name="Barry K."/>
            <person name="Grigoriev I.V."/>
            <person name="Miller A.N."/>
            <person name="O'Donnell K."/>
            <person name="Stajich J.E."/>
            <person name="Bonito G."/>
        </authorList>
    </citation>
    <scope>NUCLEOTIDE SEQUENCE</scope>
    <source>
        <strain evidence="2">MES-2147</strain>
    </source>
</reference>